<keyword evidence="2" id="KW-0479">Metal-binding</keyword>
<feature type="domain" description="Peptidase M24 C-terminal" evidence="7">
    <location>
        <begin position="539"/>
        <end position="599"/>
    </location>
</feature>
<dbReference type="SUPFAM" id="SSF53092">
    <property type="entry name" value="Creatinase/prolidase N-terminal domain"/>
    <property type="match status" value="1"/>
</dbReference>
<organism evidence="8 9">
    <name type="scientific">Roseisalinus antarcticus</name>
    <dbReference type="NCBI Taxonomy" id="254357"/>
    <lineage>
        <taxon>Bacteria</taxon>
        <taxon>Pseudomonadati</taxon>
        <taxon>Pseudomonadota</taxon>
        <taxon>Alphaproteobacteria</taxon>
        <taxon>Rhodobacterales</taxon>
        <taxon>Roseobacteraceae</taxon>
        <taxon>Roseisalinus</taxon>
    </lineage>
</organism>
<sequence length="599" mass="64550">MFQTFEVTSAPDQGVPRLAALRSEMADAGVDAFIVPRADAHQGEYVPASDERLSWLTGFTGSAGFCAVLAEEAGLFVDGRYRVQVRQQAAPVFTPVDWPETQLADWLLARLGRAEKVMFDPWLHTVAEIEGLQERLSVAGITLSAGPNLVDRIWNDRPAPPNAPFFAYPDDLAGATSAEKRQRLAAGMGKAGQDSVVLTLPDSIAWLLNIRGADVECNPVPLAFAILHADARVDLFCAPGQADPVADHLGPDVTIRDRSSLLSSLESLSGTVLIAPKSTPQIVADTLAAKGIDPVHGDDPCLLPKARKTAAELDGSRAAHLRDGAAMTRFLAWLDAEAPGGGLTEIDVVTALEGFRRGTNVLRDISFETISGAGPHGAIIHYRVTTDTNRAVKPGELLLVDSGGQYMDGTTDITRTVIVGPATEEHRRCYTAVLQGMIAVSRARFPVGITGRDLDALARFPLWTRGLDYDHGTGHGVGVYLSVHEGPQGISRRSTVPLEAGMILSNEPGYYREGAFGIRIENLVVVRPAPELPGADDRKMLDFETLTCVPLDRRLIDTRMLSDDERGWIDGYHADTLRKIGPLVDGPVLDWLETACAPL</sequence>
<dbReference type="InterPro" id="IPR000994">
    <property type="entry name" value="Pept_M24"/>
</dbReference>
<evidence type="ECO:0000259" key="7">
    <source>
        <dbReference type="Pfam" id="PF16188"/>
    </source>
</evidence>
<dbReference type="PANTHER" id="PTHR43763">
    <property type="entry name" value="XAA-PRO AMINOPEPTIDASE 1"/>
    <property type="match status" value="1"/>
</dbReference>
<dbReference type="Proteomes" id="UP000193900">
    <property type="component" value="Unassembled WGS sequence"/>
</dbReference>
<dbReference type="EMBL" id="FWFZ01000006">
    <property type="protein sequence ID" value="SLN40077.1"/>
    <property type="molecule type" value="Genomic_DNA"/>
</dbReference>
<dbReference type="Gene3D" id="3.40.350.10">
    <property type="entry name" value="Creatinase/prolidase N-terminal domain"/>
    <property type="match status" value="2"/>
</dbReference>
<dbReference type="EC" id="3.4.-.-" evidence="8"/>
<evidence type="ECO:0000256" key="1">
    <source>
        <dbReference type="ARBA" id="ARBA00008766"/>
    </source>
</evidence>
<comment type="similarity">
    <text evidence="1">Belongs to the peptidase M24B family.</text>
</comment>
<evidence type="ECO:0000313" key="9">
    <source>
        <dbReference type="Proteomes" id="UP000193900"/>
    </source>
</evidence>
<keyword evidence="4" id="KW-0464">Manganese</keyword>
<dbReference type="AlphaFoldDB" id="A0A1Y5SG57"/>
<dbReference type="SUPFAM" id="SSF55920">
    <property type="entry name" value="Creatinase/aminopeptidase"/>
    <property type="match status" value="1"/>
</dbReference>
<feature type="domain" description="Creatinase N-terminal" evidence="6">
    <location>
        <begin position="17"/>
        <end position="150"/>
    </location>
</feature>
<dbReference type="CDD" id="cd01085">
    <property type="entry name" value="APP"/>
    <property type="match status" value="1"/>
</dbReference>
<evidence type="ECO:0000256" key="2">
    <source>
        <dbReference type="ARBA" id="ARBA00022723"/>
    </source>
</evidence>
<dbReference type="InterPro" id="IPR036005">
    <property type="entry name" value="Creatinase/aminopeptidase-like"/>
</dbReference>
<name>A0A1Y5SG57_9RHOB</name>
<evidence type="ECO:0000256" key="4">
    <source>
        <dbReference type="ARBA" id="ARBA00023211"/>
    </source>
</evidence>
<dbReference type="GO" id="GO:0046872">
    <property type="term" value="F:metal ion binding"/>
    <property type="evidence" value="ECO:0007669"/>
    <property type="project" value="UniProtKB-KW"/>
</dbReference>
<dbReference type="InterPro" id="IPR029149">
    <property type="entry name" value="Creatin/AminoP/Spt16_N"/>
</dbReference>
<dbReference type="GO" id="GO:0070006">
    <property type="term" value="F:metalloaminopeptidase activity"/>
    <property type="evidence" value="ECO:0007669"/>
    <property type="project" value="InterPro"/>
</dbReference>
<dbReference type="RefSeq" id="WP_085878430.1">
    <property type="nucleotide sequence ID" value="NZ_FWFZ01000006.1"/>
</dbReference>
<evidence type="ECO:0000313" key="8">
    <source>
        <dbReference type="EMBL" id="SLN40077.1"/>
    </source>
</evidence>
<feature type="domain" description="Peptidase M24" evidence="5">
    <location>
        <begin position="317"/>
        <end position="527"/>
    </location>
</feature>
<keyword evidence="9" id="KW-1185">Reference proteome</keyword>
<keyword evidence="3 8" id="KW-0378">Hydrolase</keyword>
<dbReference type="InterPro" id="IPR033740">
    <property type="entry name" value="Pept_M24B"/>
</dbReference>
<reference evidence="8 9" key="1">
    <citation type="submission" date="2017-03" db="EMBL/GenBank/DDBJ databases">
        <authorList>
            <person name="Afonso C.L."/>
            <person name="Miller P.J."/>
            <person name="Scott M.A."/>
            <person name="Spackman E."/>
            <person name="Goraichik I."/>
            <person name="Dimitrov K.M."/>
            <person name="Suarez D.L."/>
            <person name="Swayne D.E."/>
        </authorList>
    </citation>
    <scope>NUCLEOTIDE SEQUENCE [LARGE SCALE GENOMIC DNA]</scope>
    <source>
        <strain evidence="8 9">CECT 7023</strain>
    </source>
</reference>
<dbReference type="InterPro" id="IPR000587">
    <property type="entry name" value="Creatinase_N"/>
</dbReference>
<dbReference type="PANTHER" id="PTHR43763:SF6">
    <property type="entry name" value="XAA-PRO AMINOPEPTIDASE 1"/>
    <property type="match status" value="1"/>
</dbReference>
<gene>
    <name evidence="8" type="ORF">ROA7023_01549</name>
</gene>
<dbReference type="Pfam" id="PF16188">
    <property type="entry name" value="Peptidase_M24_C"/>
    <property type="match status" value="1"/>
</dbReference>
<dbReference type="Pfam" id="PF01321">
    <property type="entry name" value="Creatinase_N"/>
    <property type="match status" value="1"/>
</dbReference>
<dbReference type="OrthoDB" id="9806388at2"/>
<dbReference type="Pfam" id="PF00557">
    <property type="entry name" value="Peptidase_M24"/>
    <property type="match status" value="1"/>
</dbReference>
<dbReference type="Gene3D" id="3.90.230.10">
    <property type="entry name" value="Creatinase/methionine aminopeptidase superfamily"/>
    <property type="match status" value="1"/>
</dbReference>
<evidence type="ECO:0000259" key="6">
    <source>
        <dbReference type="Pfam" id="PF01321"/>
    </source>
</evidence>
<dbReference type="InterPro" id="IPR050422">
    <property type="entry name" value="X-Pro_aminopeptidase_P"/>
</dbReference>
<evidence type="ECO:0000256" key="3">
    <source>
        <dbReference type="ARBA" id="ARBA00022801"/>
    </source>
</evidence>
<dbReference type="Pfam" id="PF16189">
    <property type="entry name" value="Creatinase_N_2"/>
    <property type="match status" value="1"/>
</dbReference>
<evidence type="ECO:0000259" key="5">
    <source>
        <dbReference type="Pfam" id="PF00557"/>
    </source>
</evidence>
<dbReference type="InterPro" id="IPR032416">
    <property type="entry name" value="Peptidase_M24_C"/>
</dbReference>
<accession>A0A1Y5SG57</accession>
<dbReference type="FunFam" id="3.90.230.10:FF:000007">
    <property type="entry name" value="Xaa-Pro aminopeptidase P"/>
    <property type="match status" value="1"/>
</dbReference>
<protein>
    <submittedName>
        <fullName evidence="8">Putative peptidase</fullName>
        <ecNumber evidence="8">3.4.-.-</ecNumber>
    </submittedName>
</protein>
<dbReference type="GO" id="GO:0005737">
    <property type="term" value="C:cytoplasm"/>
    <property type="evidence" value="ECO:0007669"/>
    <property type="project" value="UniProtKB-ARBA"/>
</dbReference>
<proteinExistence type="inferred from homology"/>